<dbReference type="EMBL" id="UZAF01000256">
    <property type="protein sequence ID" value="VDO05247.1"/>
    <property type="molecule type" value="Genomic_DNA"/>
</dbReference>
<protein>
    <submittedName>
        <fullName evidence="3">DUF4158 domain-containing protein</fullName>
    </submittedName>
</protein>
<dbReference type="WBParaSite" id="HPLM_0000038401-mRNA-1">
    <property type="protein sequence ID" value="HPLM_0000038401-mRNA-1"/>
    <property type="gene ID" value="HPLM_0000038401"/>
</dbReference>
<keyword evidence="2" id="KW-1185">Reference proteome</keyword>
<organism evidence="3">
    <name type="scientific">Haemonchus placei</name>
    <name type="common">Barber's pole worm</name>
    <dbReference type="NCBI Taxonomy" id="6290"/>
    <lineage>
        <taxon>Eukaryota</taxon>
        <taxon>Metazoa</taxon>
        <taxon>Ecdysozoa</taxon>
        <taxon>Nematoda</taxon>
        <taxon>Chromadorea</taxon>
        <taxon>Rhabditida</taxon>
        <taxon>Rhabditina</taxon>
        <taxon>Rhabditomorpha</taxon>
        <taxon>Strongyloidea</taxon>
        <taxon>Trichostrongylidae</taxon>
        <taxon>Haemonchus</taxon>
    </lineage>
</organism>
<dbReference type="AlphaFoldDB" id="A0A0N4VSW7"/>
<proteinExistence type="predicted"/>
<reference evidence="3" key="1">
    <citation type="submission" date="2017-02" db="UniProtKB">
        <authorList>
            <consortium name="WormBaseParasite"/>
        </authorList>
    </citation>
    <scope>IDENTIFICATION</scope>
</reference>
<accession>A0A0N4VSW7</accession>
<gene>
    <name evidence="1" type="ORF">HPLM_LOCUS385</name>
</gene>
<name>A0A0N4VSW7_HAEPC</name>
<reference evidence="1 2" key="2">
    <citation type="submission" date="2018-11" db="EMBL/GenBank/DDBJ databases">
        <authorList>
            <consortium name="Pathogen Informatics"/>
        </authorList>
    </citation>
    <scope>NUCLEOTIDE SEQUENCE [LARGE SCALE GENOMIC DNA]</scope>
    <source>
        <strain evidence="1 2">MHpl1</strain>
    </source>
</reference>
<sequence length="125" mass="14188">MLDTVGYRSRGRKRNLSRVVNMWPAPLAGFNDARSVGVTAILAVAHFTQIRDLGVIYDFDRFVHDLAARPLRQADHEAHLVTAQERLGGVSLECRRNVVDYGLMYELLTDEIDLDLKDIVEMSPY</sequence>
<evidence type="ECO:0000313" key="2">
    <source>
        <dbReference type="Proteomes" id="UP000268014"/>
    </source>
</evidence>
<evidence type="ECO:0000313" key="3">
    <source>
        <dbReference type="WBParaSite" id="HPLM_0000038401-mRNA-1"/>
    </source>
</evidence>
<evidence type="ECO:0000313" key="1">
    <source>
        <dbReference type="EMBL" id="VDO05247.1"/>
    </source>
</evidence>
<dbReference type="Proteomes" id="UP000268014">
    <property type="component" value="Unassembled WGS sequence"/>
</dbReference>